<keyword evidence="1" id="KW-0812">Transmembrane</keyword>
<feature type="transmembrane region" description="Helical" evidence="1">
    <location>
        <begin position="39"/>
        <end position="56"/>
    </location>
</feature>
<sequence>MSIARDKQAYAVLTCLLFLNVALDLGAGFSIRGYWPDRILFYLWLIGTVYIIVRYYKEKFVKIYTWVLVALTVLSTIPMMIPFLTIVGAGFARDTQFRKVLPGNYRVQMGGKSPIGNRIFEVIKGLGPVERLEGTANMNRLEKDLGTAKLEDIQSVKVLQMWRDSSRIELQFPDTTVQFLFDKK</sequence>
<organism evidence="2 4">
    <name type="scientific">Chitinophaga oryzae</name>
    <dbReference type="NCBI Taxonomy" id="2725414"/>
    <lineage>
        <taxon>Bacteria</taxon>
        <taxon>Pseudomonadati</taxon>
        <taxon>Bacteroidota</taxon>
        <taxon>Chitinophagia</taxon>
        <taxon>Chitinophagales</taxon>
        <taxon>Chitinophagaceae</taxon>
        <taxon>Chitinophaga</taxon>
    </lineage>
</organism>
<evidence type="ECO:0000256" key="1">
    <source>
        <dbReference type="SAM" id="Phobius"/>
    </source>
</evidence>
<feature type="transmembrane region" description="Helical" evidence="1">
    <location>
        <begin position="63"/>
        <end position="92"/>
    </location>
</feature>
<reference evidence="2 5" key="2">
    <citation type="submission" date="2020-09" db="EMBL/GenBank/DDBJ databases">
        <authorList>
            <person name="Kittiwongwattana C."/>
        </authorList>
    </citation>
    <scope>NUCLEOTIDE SEQUENCE</scope>
    <source>
        <strain evidence="3 5">1303</strain>
        <strain evidence="2">1310</strain>
    </source>
</reference>
<feature type="transmembrane region" description="Helical" evidence="1">
    <location>
        <begin position="9"/>
        <end position="27"/>
    </location>
</feature>
<dbReference type="Proteomes" id="UP000502421">
    <property type="component" value="Chromosome"/>
</dbReference>
<proteinExistence type="predicted"/>
<reference evidence="4" key="1">
    <citation type="submission" date="2020-04" db="EMBL/GenBank/DDBJ databases">
        <authorList>
            <person name="Kittiwongwattana C."/>
        </authorList>
    </citation>
    <scope>NUCLEOTIDE SEQUENCE [LARGE SCALE GENOMIC DNA]</scope>
    <source>
        <strain evidence="4">1310</strain>
    </source>
</reference>
<name>A0AAE6ZGV2_9BACT</name>
<dbReference type="KEGG" id="coy:HF329_10580"/>
<keyword evidence="1" id="KW-1133">Transmembrane helix</keyword>
<dbReference type="AlphaFoldDB" id="A0AAE6ZGV2"/>
<dbReference type="Proteomes" id="UP000503144">
    <property type="component" value="Chromosome"/>
</dbReference>
<dbReference type="EMBL" id="CP051205">
    <property type="protein sequence ID" value="QJB31737.1"/>
    <property type="molecule type" value="Genomic_DNA"/>
</dbReference>
<accession>A0AAE6ZGV2</accession>
<evidence type="ECO:0000313" key="2">
    <source>
        <dbReference type="EMBL" id="QJB31737.1"/>
    </source>
</evidence>
<keyword evidence="1" id="KW-0472">Membrane</keyword>
<dbReference type="EMBL" id="CP051204">
    <property type="protein sequence ID" value="QJB38221.1"/>
    <property type="molecule type" value="Genomic_DNA"/>
</dbReference>
<evidence type="ECO:0000313" key="4">
    <source>
        <dbReference type="Proteomes" id="UP000502421"/>
    </source>
</evidence>
<protein>
    <submittedName>
        <fullName evidence="2">Uncharacterized protein</fullName>
    </submittedName>
</protein>
<gene>
    <name evidence="3" type="ORF">HF324_10245</name>
    <name evidence="2" type="ORF">HF329_10580</name>
</gene>
<keyword evidence="5" id="KW-1185">Reference proteome</keyword>
<evidence type="ECO:0000313" key="5">
    <source>
        <dbReference type="Proteomes" id="UP000503144"/>
    </source>
</evidence>
<evidence type="ECO:0000313" key="3">
    <source>
        <dbReference type="EMBL" id="QJB38221.1"/>
    </source>
</evidence>
<dbReference type="RefSeq" id="WP_168803995.1">
    <property type="nucleotide sequence ID" value="NZ_CP051204.2"/>
</dbReference>